<dbReference type="EMBL" id="BAAAHH010000019">
    <property type="protein sequence ID" value="GAA0957265.1"/>
    <property type="molecule type" value="Genomic_DNA"/>
</dbReference>
<accession>A0ABP4BYI5</accession>
<sequence length="112" mass="11977">MSAPPPVTELLEELRSLLRSPEAEGEAARRAALAAGSGRIVLRLVRHTERPGVRLLDVVTELDDDGGSSGTVLAMGTPVELLALLDGPRTAGEVRRCVREGELALLRLRDLC</sequence>
<reference evidence="2" key="1">
    <citation type="journal article" date="2019" name="Int. J. Syst. Evol. Microbiol.">
        <title>The Global Catalogue of Microorganisms (GCM) 10K type strain sequencing project: providing services to taxonomists for standard genome sequencing and annotation.</title>
        <authorList>
            <consortium name="The Broad Institute Genomics Platform"/>
            <consortium name="The Broad Institute Genome Sequencing Center for Infectious Disease"/>
            <person name="Wu L."/>
            <person name="Ma J."/>
        </authorList>
    </citation>
    <scope>NUCLEOTIDE SEQUENCE [LARGE SCALE GENOMIC DNA]</scope>
    <source>
        <strain evidence="2">JCM 10696</strain>
    </source>
</reference>
<keyword evidence="2" id="KW-1185">Reference proteome</keyword>
<name>A0ABP4BYI5_9ACTN</name>
<dbReference type="RefSeq" id="WP_344242813.1">
    <property type="nucleotide sequence ID" value="NZ_BAAAHH010000019.1"/>
</dbReference>
<organism evidence="1 2">
    <name type="scientific">Actinocorallia libanotica</name>
    <dbReference type="NCBI Taxonomy" id="46162"/>
    <lineage>
        <taxon>Bacteria</taxon>
        <taxon>Bacillati</taxon>
        <taxon>Actinomycetota</taxon>
        <taxon>Actinomycetes</taxon>
        <taxon>Streptosporangiales</taxon>
        <taxon>Thermomonosporaceae</taxon>
        <taxon>Actinocorallia</taxon>
    </lineage>
</organism>
<gene>
    <name evidence="1" type="ORF">GCM10009550_44350</name>
</gene>
<evidence type="ECO:0000313" key="1">
    <source>
        <dbReference type="EMBL" id="GAA0957265.1"/>
    </source>
</evidence>
<comment type="caution">
    <text evidence="1">The sequence shown here is derived from an EMBL/GenBank/DDBJ whole genome shotgun (WGS) entry which is preliminary data.</text>
</comment>
<evidence type="ECO:0008006" key="3">
    <source>
        <dbReference type="Google" id="ProtNLM"/>
    </source>
</evidence>
<proteinExistence type="predicted"/>
<evidence type="ECO:0000313" key="2">
    <source>
        <dbReference type="Proteomes" id="UP001500665"/>
    </source>
</evidence>
<protein>
    <recommendedName>
        <fullName evidence="3">SCP-2 sterol transfer family protein</fullName>
    </recommendedName>
</protein>
<dbReference type="Proteomes" id="UP001500665">
    <property type="component" value="Unassembled WGS sequence"/>
</dbReference>